<dbReference type="Pfam" id="PF04055">
    <property type="entry name" value="Radical_SAM"/>
    <property type="match status" value="1"/>
</dbReference>
<sequence>MLIGGLQRCSLVDYPGHLCAVIFTQGCNFRCPYCHNPQLVDPARFEAPLDEEKVFNFLRSRIGRLRGVVVSGGEPLLNDDLPEFLDRIGQMGYLVKLDTNGSFPDRLSAIVSAGLVDFIAMDVKAPFGRYGELAGVPVDVGAIQESIRIIRNSGTEYLFRTTLAKPLLDEKDTRLIRSFLGPGAHYRVQPINPNAEWLRPEARLG</sequence>
<dbReference type="InterPro" id="IPR034457">
    <property type="entry name" value="Organic_radical-activating"/>
</dbReference>
<evidence type="ECO:0000256" key="3">
    <source>
        <dbReference type="ARBA" id="ARBA00022691"/>
    </source>
</evidence>
<reference evidence="8" key="1">
    <citation type="submission" date="2017-02" db="EMBL/GenBank/DDBJ databases">
        <authorList>
            <person name="Regsiter A."/>
            <person name="William W."/>
        </authorList>
    </citation>
    <scope>NUCLEOTIDE SEQUENCE</scope>
    <source>
        <strain evidence="8">BdmA 4</strain>
    </source>
</reference>
<evidence type="ECO:0000256" key="6">
    <source>
        <dbReference type="ARBA" id="ARBA00023014"/>
    </source>
</evidence>
<evidence type="ECO:0000259" key="7">
    <source>
        <dbReference type="PROSITE" id="PS51918"/>
    </source>
</evidence>
<dbReference type="CDD" id="cd01335">
    <property type="entry name" value="Radical_SAM"/>
    <property type="match status" value="1"/>
</dbReference>
<comment type="cofactor">
    <cofactor evidence="1">
        <name>[4Fe-4S] cluster</name>
        <dbReference type="ChEBI" id="CHEBI:49883"/>
    </cofactor>
</comment>
<dbReference type="NCBIfam" id="TIGR02495">
    <property type="entry name" value="NrdG2"/>
    <property type="match status" value="1"/>
</dbReference>
<dbReference type="EMBL" id="FWDO01000004">
    <property type="protein sequence ID" value="SLM17464.1"/>
    <property type="molecule type" value="Genomic_DNA"/>
</dbReference>
<keyword evidence="3" id="KW-0949">S-adenosyl-L-methionine</keyword>
<keyword evidence="6" id="KW-0411">Iron-sulfur</keyword>
<keyword evidence="8" id="KW-0560">Oxidoreductase</keyword>
<dbReference type="InterPro" id="IPR012840">
    <property type="entry name" value="NrdG2"/>
</dbReference>
<dbReference type="AlphaFoldDB" id="A0A3P3XMI0"/>
<dbReference type="SFLD" id="SFLDS00029">
    <property type="entry name" value="Radical_SAM"/>
    <property type="match status" value="1"/>
</dbReference>
<dbReference type="Gene3D" id="3.20.20.70">
    <property type="entry name" value="Aldolase class I"/>
    <property type="match status" value="1"/>
</dbReference>
<name>A0A3P3XMI0_9SPIR</name>
<dbReference type="InterPro" id="IPR007197">
    <property type="entry name" value="rSAM"/>
</dbReference>
<evidence type="ECO:0000256" key="4">
    <source>
        <dbReference type="ARBA" id="ARBA00022723"/>
    </source>
</evidence>
<dbReference type="GO" id="GO:0051539">
    <property type="term" value="F:4 iron, 4 sulfur cluster binding"/>
    <property type="evidence" value="ECO:0007669"/>
    <property type="project" value="UniProtKB-KW"/>
</dbReference>
<gene>
    <name evidence="8" type="ORF">SPIRO4BDMA_40033</name>
</gene>
<dbReference type="InterPro" id="IPR058240">
    <property type="entry name" value="rSAM_sf"/>
</dbReference>
<keyword evidence="2" id="KW-0004">4Fe-4S</keyword>
<dbReference type="InterPro" id="IPR013785">
    <property type="entry name" value="Aldolase_TIM"/>
</dbReference>
<accession>A0A3P3XMI0</accession>
<dbReference type="PANTHER" id="PTHR30352">
    <property type="entry name" value="PYRUVATE FORMATE-LYASE-ACTIVATING ENZYME"/>
    <property type="match status" value="1"/>
</dbReference>
<evidence type="ECO:0000256" key="1">
    <source>
        <dbReference type="ARBA" id="ARBA00001966"/>
    </source>
</evidence>
<dbReference type="EC" id="1.97.-.-" evidence="8"/>
<dbReference type="PANTHER" id="PTHR30352:SF13">
    <property type="entry name" value="GLYCYL-RADICAL ENZYME ACTIVATING ENZYME YJJW-RELATED"/>
    <property type="match status" value="1"/>
</dbReference>
<dbReference type="GO" id="GO:0016491">
    <property type="term" value="F:oxidoreductase activity"/>
    <property type="evidence" value="ECO:0007669"/>
    <property type="project" value="UniProtKB-KW"/>
</dbReference>
<protein>
    <submittedName>
        <fullName evidence="8">Anaerobic ribonucleoside-triphosphate reductase activating protein</fullName>
        <ecNumber evidence="8">1.97.-.-</ecNumber>
    </submittedName>
</protein>
<evidence type="ECO:0000256" key="2">
    <source>
        <dbReference type="ARBA" id="ARBA00022485"/>
    </source>
</evidence>
<keyword evidence="4" id="KW-0479">Metal-binding</keyword>
<keyword evidence="5" id="KW-0408">Iron</keyword>
<dbReference type="SUPFAM" id="SSF102114">
    <property type="entry name" value="Radical SAM enzymes"/>
    <property type="match status" value="1"/>
</dbReference>
<feature type="domain" description="Radical SAM core" evidence="7">
    <location>
        <begin position="12"/>
        <end position="205"/>
    </location>
</feature>
<dbReference type="PROSITE" id="PS51918">
    <property type="entry name" value="RADICAL_SAM"/>
    <property type="match status" value="1"/>
</dbReference>
<organism evidence="8">
    <name type="scientific">uncultured spirochete</name>
    <dbReference type="NCBI Taxonomy" id="156406"/>
    <lineage>
        <taxon>Bacteria</taxon>
        <taxon>Pseudomonadati</taxon>
        <taxon>Spirochaetota</taxon>
        <taxon>Spirochaetia</taxon>
        <taxon>Spirochaetales</taxon>
        <taxon>environmental samples</taxon>
    </lineage>
</organism>
<evidence type="ECO:0000313" key="8">
    <source>
        <dbReference type="EMBL" id="SLM17464.1"/>
    </source>
</evidence>
<dbReference type="SFLD" id="SFLDG01094">
    <property type="entry name" value="Uncharacterised_Radical_SAM_Su"/>
    <property type="match status" value="1"/>
</dbReference>
<proteinExistence type="predicted"/>
<evidence type="ECO:0000256" key="5">
    <source>
        <dbReference type="ARBA" id="ARBA00023004"/>
    </source>
</evidence>
<dbReference type="GO" id="GO:0046872">
    <property type="term" value="F:metal ion binding"/>
    <property type="evidence" value="ECO:0007669"/>
    <property type="project" value="UniProtKB-KW"/>
</dbReference>